<evidence type="ECO:0000313" key="2">
    <source>
        <dbReference type="Proteomes" id="UP001057402"/>
    </source>
</evidence>
<name>A0ACB9MAS9_9MYRT</name>
<reference evidence="2" key="1">
    <citation type="journal article" date="2023" name="Front. Plant Sci.">
        <title>Chromosomal-level genome assembly of Melastoma candidum provides insights into trichome evolution.</title>
        <authorList>
            <person name="Zhong Y."/>
            <person name="Wu W."/>
            <person name="Sun C."/>
            <person name="Zou P."/>
            <person name="Liu Y."/>
            <person name="Dai S."/>
            <person name="Zhou R."/>
        </authorList>
    </citation>
    <scope>NUCLEOTIDE SEQUENCE [LARGE SCALE GENOMIC DNA]</scope>
</reference>
<dbReference type="Proteomes" id="UP001057402">
    <property type="component" value="Chromosome 10"/>
</dbReference>
<accession>A0ACB9MAS9</accession>
<evidence type="ECO:0000313" key="1">
    <source>
        <dbReference type="EMBL" id="KAI4320394.1"/>
    </source>
</evidence>
<organism evidence="1 2">
    <name type="scientific">Melastoma candidum</name>
    <dbReference type="NCBI Taxonomy" id="119954"/>
    <lineage>
        <taxon>Eukaryota</taxon>
        <taxon>Viridiplantae</taxon>
        <taxon>Streptophyta</taxon>
        <taxon>Embryophyta</taxon>
        <taxon>Tracheophyta</taxon>
        <taxon>Spermatophyta</taxon>
        <taxon>Magnoliopsida</taxon>
        <taxon>eudicotyledons</taxon>
        <taxon>Gunneridae</taxon>
        <taxon>Pentapetalae</taxon>
        <taxon>rosids</taxon>
        <taxon>malvids</taxon>
        <taxon>Myrtales</taxon>
        <taxon>Melastomataceae</taxon>
        <taxon>Melastomatoideae</taxon>
        <taxon>Melastomateae</taxon>
        <taxon>Melastoma</taxon>
    </lineage>
</organism>
<sequence>MAYHHHHHHHPPAAVAAPSSCYCCCCTSSYPQTHHPHVPAHPPQQPTQPDPLLVDAVVSRLHYLHSYQTPSKPQTRHAYQQYHPLGKTLDLSSLIDRIEALETSLLRFSCSAGSVVSVRDAAARIIQQHFRAFLARRSRILRQLQDLAVIKSSYVALRSSVSSSSYVQFGRISRKAEDLLLQLDSIEEDDPMISEGKRSIGRNLDQFLRYVKRSNDVLPTHSNSGQKTGSKGRKDDVSLRAQREMVNDLRGRVKRIQKMSRVLDKGERGGDVDLEGFDDFSDLEEKKDGVPVIRGIRSLRNGAKKSVKFAENGDAYKVISNSDEQSSTEEENDSDNDIVDVSDKFNKVNVKESPKDEEEGQDNSGGSHSDGSDGGARREHRRRYIRYVFTPPVPEKMESVLDSVMKKKELKL</sequence>
<keyword evidence="2" id="KW-1185">Reference proteome</keyword>
<protein>
    <submittedName>
        <fullName evidence="1">Uncharacterized protein</fullName>
    </submittedName>
</protein>
<proteinExistence type="predicted"/>
<dbReference type="EMBL" id="CM042889">
    <property type="protein sequence ID" value="KAI4320394.1"/>
    <property type="molecule type" value="Genomic_DNA"/>
</dbReference>
<comment type="caution">
    <text evidence="1">The sequence shown here is derived from an EMBL/GenBank/DDBJ whole genome shotgun (WGS) entry which is preliminary data.</text>
</comment>
<gene>
    <name evidence="1" type="ORF">MLD38_033881</name>
</gene>